<organism evidence="1 2">
    <name type="scientific">Nesterenkonia sphaerica</name>
    <dbReference type="NCBI Taxonomy" id="1804988"/>
    <lineage>
        <taxon>Bacteria</taxon>
        <taxon>Bacillati</taxon>
        <taxon>Actinomycetota</taxon>
        <taxon>Actinomycetes</taxon>
        <taxon>Micrococcales</taxon>
        <taxon>Micrococcaceae</taxon>
        <taxon>Nesterenkonia</taxon>
    </lineage>
</organism>
<keyword evidence="2" id="KW-1185">Reference proteome</keyword>
<dbReference type="EMBL" id="VAWA01000008">
    <property type="protein sequence ID" value="TLP75567.1"/>
    <property type="molecule type" value="Genomic_DNA"/>
</dbReference>
<reference evidence="1 2" key="1">
    <citation type="submission" date="2019-05" db="EMBL/GenBank/DDBJ databases">
        <title>Nesterenkonia sp. GY239, isolated from the Southern Atlantic Ocean.</title>
        <authorList>
            <person name="Zhang G."/>
        </authorList>
    </citation>
    <scope>NUCLEOTIDE SEQUENCE [LARGE SCALE GENOMIC DNA]</scope>
    <source>
        <strain evidence="1 2">GY239</strain>
    </source>
</reference>
<dbReference type="SUPFAM" id="SSF56059">
    <property type="entry name" value="Glutathione synthetase ATP-binding domain-like"/>
    <property type="match status" value="1"/>
</dbReference>
<dbReference type="AlphaFoldDB" id="A0A5R9ACI6"/>
<evidence type="ECO:0000313" key="1">
    <source>
        <dbReference type="EMBL" id="TLP75567.1"/>
    </source>
</evidence>
<dbReference type="Proteomes" id="UP000306544">
    <property type="component" value="Unassembled WGS sequence"/>
</dbReference>
<proteinExistence type="predicted"/>
<gene>
    <name evidence="1" type="ORF">FEF27_07900</name>
</gene>
<evidence type="ECO:0000313" key="2">
    <source>
        <dbReference type="Proteomes" id="UP000306544"/>
    </source>
</evidence>
<dbReference type="RefSeq" id="WP_138170310.1">
    <property type="nucleotide sequence ID" value="NZ_VAWA01000008.1"/>
</dbReference>
<sequence>MKIRRADTESFGAQASLESPWERFIIEKIQPRRREMNSWGQLKSHTKLLVDAARGQKLRPQKIGSTHTSTFTLTRSGTQVGGVSDGVSTLVSHQALRAAQSRETARLHLRLSEVPHLAARTFHISQGNAAAAFMQTVDQPVSVRPSSPLSRWGATANLTTVNELAQAWERAAEACAGLSSARQQIEVEPFLPWIPLRIFVVGESVVAAVARVPLYVVGDGEQTLDELAQRELEARTSCSFLDRVNISGHAELLALRGLDAESVLGEGKIELLTYDRSGQLGLGWSFEFPGQLPQDLGELAVSAVWAFPGLGASAVDILTPSVSDGTGAVVCGVEPAADLREFRYPAFGNSQLPHRSIMERISA</sequence>
<comment type="caution">
    <text evidence="1">The sequence shown here is derived from an EMBL/GenBank/DDBJ whole genome shotgun (WGS) entry which is preliminary data.</text>
</comment>
<name>A0A5R9ACI6_9MICC</name>
<dbReference type="OrthoDB" id="4960897at2"/>
<protein>
    <submittedName>
        <fullName evidence="1">Uncharacterized protein</fullName>
    </submittedName>
</protein>
<accession>A0A5R9ACI6</accession>